<organism evidence="2">
    <name type="scientific">Phaeocystis cordata</name>
    <dbReference type="NCBI Taxonomy" id="118079"/>
    <lineage>
        <taxon>Eukaryota</taxon>
        <taxon>Haptista</taxon>
        <taxon>Haptophyta</taxon>
        <taxon>Prymnesiophyceae</taxon>
        <taxon>Phaeocystales</taxon>
        <taxon>Phaeocystaceae</taxon>
        <taxon>Phaeocystis</taxon>
    </lineage>
</organism>
<proteinExistence type="predicted"/>
<evidence type="ECO:0000313" key="2">
    <source>
        <dbReference type="EMBL" id="CAD8988146.1"/>
    </source>
</evidence>
<dbReference type="AlphaFoldDB" id="A0A7S1HQC3"/>
<sequence length="154" mass="15705">MAGAYSHRLKGMKFMQRARDKRAAEKEREKAAVEAKAGTSSAEAEAPASESGGKGAKKGKAGKKGGRRVIYEADPLPKGRTTGRLSFGGSPKPAQVPGTAGGEDDRPGTPSGSMMPMGGPQYEAPAADADADASGGRKRAGGGDGNKIHKKPKV</sequence>
<name>A0A7S1HQC3_9EUKA</name>
<protein>
    <submittedName>
        <fullName evidence="2">Uncharacterized protein</fullName>
    </submittedName>
</protein>
<feature type="compositionally biased region" description="Low complexity" evidence="1">
    <location>
        <begin position="108"/>
        <end position="134"/>
    </location>
</feature>
<dbReference type="EMBL" id="HBFZ01001393">
    <property type="protein sequence ID" value="CAD8988146.1"/>
    <property type="molecule type" value="Transcribed_RNA"/>
</dbReference>
<accession>A0A7S1HQC3</accession>
<reference evidence="2" key="1">
    <citation type="submission" date="2021-01" db="EMBL/GenBank/DDBJ databases">
        <authorList>
            <person name="Corre E."/>
            <person name="Pelletier E."/>
            <person name="Niang G."/>
            <person name="Scheremetjew M."/>
            <person name="Finn R."/>
            <person name="Kale V."/>
            <person name="Holt S."/>
            <person name="Cochrane G."/>
            <person name="Meng A."/>
            <person name="Brown T."/>
            <person name="Cohen L."/>
        </authorList>
    </citation>
    <scope>NUCLEOTIDE SEQUENCE</scope>
    <source>
        <strain evidence="2">RCC1383</strain>
    </source>
</reference>
<gene>
    <name evidence="2" type="ORF">PCOR1465_LOCUS935</name>
</gene>
<dbReference type="Pfam" id="PF10175">
    <property type="entry name" value="MPP6"/>
    <property type="match status" value="1"/>
</dbReference>
<feature type="region of interest" description="Disordered" evidence="1">
    <location>
        <begin position="1"/>
        <end position="154"/>
    </location>
</feature>
<feature type="compositionally biased region" description="Basic residues" evidence="1">
    <location>
        <begin position="55"/>
        <end position="67"/>
    </location>
</feature>
<feature type="compositionally biased region" description="Low complexity" evidence="1">
    <location>
        <begin position="34"/>
        <end position="51"/>
    </location>
</feature>
<feature type="compositionally biased region" description="Basic and acidic residues" evidence="1">
    <location>
        <begin position="17"/>
        <end position="33"/>
    </location>
</feature>
<evidence type="ECO:0000256" key="1">
    <source>
        <dbReference type="SAM" id="MobiDB-lite"/>
    </source>
</evidence>